<dbReference type="Proteomes" id="UP001589836">
    <property type="component" value="Unassembled WGS sequence"/>
</dbReference>
<dbReference type="Pfam" id="PF10604">
    <property type="entry name" value="Polyketide_cyc2"/>
    <property type="match status" value="1"/>
</dbReference>
<proteinExistence type="predicted"/>
<sequence>MSAFSDRVHIARTKEEVFDFLTSFDNAQTIMPNVVKNEILTEGPMGVGTRFRETREIKGREAASIIEITEFDKPNTFSVRSDVDGLSTFYHYTLTDKEGGTEVDFVCNIEAETLRMKLVKPIFKQIMKKEDGDHVQKMKEAMEKQES</sequence>
<evidence type="ECO:0000313" key="1">
    <source>
        <dbReference type="EMBL" id="MFC0522100.1"/>
    </source>
</evidence>
<reference evidence="1 2" key="1">
    <citation type="submission" date="2024-09" db="EMBL/GenBank/DDBJ databases">
        <authorList>
            <person name="Sun Q."/>
            <person name="Mori K."/>
        </authorList>
    </citation>
    <scope>NUCLEOTIDE SEQUENCE [LARGE SCALE GENOMIC DNA]</scope>
    <source>
        <strain evidence="1 2">NCAIM B.02529</strain>
    </source>
</reference>
<gene>
    <name evidence="1" type="ORF">ACFFGV_00660</name>
</gene>
<dbReference type="Gene3D" id="3.30.530.20">
    <property type="match status" value="1"/>
</dbReference>
<comment type="caution">
    <text evidence="1">The sequence shown here is derived from an EMBL/GenBank/DDBJ whole genome shotgun (WGS) entry which is preliminary data.</text>
</comment>
<organism evidence="1 2">
    <name type="scientific">Pontibacillus salicampi</name>
    <dbReference type="NCBI Taxonomy" id="1449801"/>
    <lineage>
        <taxon>Bacteria</taxon>
        <taxon>Bacillati</taxon>
        <taxon>Bacillota</taxon>
        <taxon>Bacilli</taxon>
        <taxon>Bacillales</taxon>
        <taxon>Bacillaceae</taxon>
        <taxon>Pontibacillus</taxon>
    </lineage>
</organism>
<keyword evidence="2" id="KW-1185">Reference proteome</keyword>
<dbReference type="RefSeq" id="WP_377344590.1">
    <property type="nucleotide sequence ID" value="NZ_JBHLTP010000001.1"/>
</dbReference>
<dbReference type="InterPro" id="IPR019587">
    <property type="entry name" value="Polyketide_cyclase/dehydratase"/>
</dbReference>
<accession>A0ABV6LI90</accession>
<dbReference type="InterPro" id="IPR023393">
    <property type="entry name" value="START-like_dom_sf"/>
</dbReference>
<name>A0ABV6LI90_9BACI</name>
<dbReference type="EMBL" id="JBHLTP010000001">
    <property type="protein sequence ID" value="MFC0522100.1"/>
    <property type="molecule type" value="Genomic_DNA"/>
</dbReference>
<dbReference type="SUPFAM" id="SSF55961">
    <property type="entry name" value="Bet v1-like"/>
    <property type="match status" value="1"/>
</dbReference>
<evidence type="ECO:0000313" key="2">
    <source>
        <dbReference type="Proteomes" id="UP001589836"/>
    </source>
</evidence>
<protein>
    <submittedName>
        <fullName evidence="1">SRPBCC family protein</fullName>
    </submittedName>
</protein>